<proteinExistence type="predicted"/>
<keyword evidence="2" id="KW-0732">Signal</keyword>
<feature type="region of interest" description="Disordered" evidence="1">
    <location>
        <begin position="62"/>
        <end position="129"/>
    </location>
</feature>
<evidence type="ECO:0000313" key="4">
    <source>
        <dbReference type="Proteomes" id="UP001626550"/>
    </source>
</evidence>
<feature type="region of interest" description="Disordered" evidence="1">
    <location>
        <begin position="373"/>
        <end position="408"/>
    </location>
</feature>
<feature type="chain" id="PRO_5044788343" evidence="2">
    <location>
        <begin position="26"/>
        <end position="540"/>
    </location>
</feature>
<name>A0ABD2Q6X9_9PLAT</name>
<protein>
    <submittedName>
        <fullName evidence="3">Uncharacterized protein</fullName>
    </submittedName>
</protein>
<evidence type="ECO:0000313" key="3">
    <source>
        <dbReference type="EMBL" id="KAL3315319.1"/>
    </source>
</evidence>
<organism evidence="3 4">
    <name type="scientific">Cichlidogyrus casuarinus</name>
    <dbReference type="NCBI Taxonomy" id="1844966"/>
    <lineage>
        <taxon>Eukaryota</taxon>
        <taxon>Metazoa</taxon>
        <taxon>Spiralia</taxon>
        <taxon>Lophotrochozoa</taxon>
        <taxon>Platyhelminthes</taxon>
        <taxon>Monogenea</taxon>
        <taxon>Monopisthocotylea</taxon>
        <taxon>Dactylogyridea</taxon>
        <taxon>Ancyrocephalidae</taxon>
        <taxon>Cichlidogyrus</taxon>
    </lineage>
</organism>
<feature type="region of interest" description="Disordered" evidence="1">
    <location>
        <begin position="515"/>
        <end position="540"/>
    </location>
</feature>
<keyword evidence="4" id="KW-1185">Reference proteome</keyword>
<feature type="compositionally biased region" description="Basic and acidic residues" evidence="1">
    <location>
        <begin position="62"/>
        <end position="71"/>
    </location>
</feature>
<accession>A0ABD2Q6X9</accession>
<gene>
    <name evidence="3" type="ORF">Ciccas_006051</name>
</gene>
<feature type="signal peptide" evidence="2">
    <location>
        <begin position="1"/>
        <end position="25"/>
    </location>
</feature>
<sequence>MGLKLSRVPLQWLFALLYKLHMMLLDQSIGPDKYGPRMQSISISAVSSGWVPLTEEKGIPKVNLDDHEKVSQGESVSHSLELEEQSEYNQPEMDHGPIDITDVSSIDADSVGSSKNNQERDKSTASSVHQNNNNLLMEIHVRRLCLNAPNPLRAVAFKVRDSLRGTTDEQLEHLLRCLQEAQIPIEMVEEFIFKMQSRPELDSLVALLREELAKISPTNSNNATVLTECRTLSSQRHSLEELCLLAAYILRNMNHLPAVCDAFTTLAFHFEQQDFIGLIPELEKLQSGLKQRNSYTGSVNFDMRAIWSSIVSMELLLESLEIVDDPVNCECELVLKTLCDQFVELISHLKLQFELLDEVSPYFDARDELDISRKPASRNQSKREDISEVQNHNSPPCERPRNQPQNLGVEVFPMPELPHADPSSEYCDLLRMLQIRDTELQYLLASHSTCFCAKAALDEQQAEEERKALVHILAAQLRMFEHDFRLVPPANLSQMPFRRIHGHLPLESLPPKFLRNAPNAFRPRDSVSHARSSSTGHRQK</sequence>
<dbReference type="Proteomes" id="UP001626550">
    <property type="component" value="Unassembled WGS sequence"/>
</dbReference>
<evidence type="ECO:0000256" key="1">
    <source>
        <dbReference type="SAM" id="MobiDB-lite"/>
    </source>
</evidence>
<reference evidence="3 4" key="1">
    <citation type="submission" date="2024-11" db="EMBL/GenBank/DDBJ databases">
        <title>Adaptive evolution of stress response genes in parasites aligns with host niche diversity.</title>
        <authorList>
            <person name="Hahn C."/>
            <person name="Resl P."/>
        </authorList>
    </citation>
    <scope>NUCLEOTIDE SEQUENCE [LARGE SCALE GENOMIC DNA]</scope>
    <source>
        <strain evidence="3">EGGRZ-B1_66</strain>
        <tissue evidence="3">Body</tissue>
    </source>
</reference>
<dbReference type="AlphaFoldDB" id="A0ABD2Q6X9"/>
<comment type="caution">
    <text evidence="3">The sequence shown here is derived from an EMBL/GenBank/DDBJ whole genome shotgun (WGS) entry which is preliminary data.</text>
</comment>
<dbReference type="EMBL" id="JBJKFK010000777">
    <property type="protein sequence ID" value="KAL3315319.1"/>
    <property type="molecule type" value="Genomic_DNA"/>
</dbReference>
<feature type="compositionally biased region" description="Polar residues" evidence="1">
    <location>
        <begin position="529"/>
        <end position="540"/>
    </location>
</feature>
<evidence type="ECO:0000256" key="2">
    <source>
        <dbReference type="SAM" id="SignalP"/>
    </source>
</evidence>